<protein>
    <submittedName>
        <fullName evidence="1">Uncharacterized protein</fullName>
    </submittedName>
</protein>
<reference evidence="1" key="1">
    <citation type="submission" date="2014-11" db="EMBL/GenBank/DDBJ databases">
        <authorList>
            <person name="Amaro Gonzalez C."/>
        </authorList>
    </citation>
    <scope>NUCLEOTIDE SEQUENCE</scope>
</reference>
<dbReference type="EMBL" id="GBXM01013669">
    <property type="protein sequence ID" value="JAH94908.1"/>
    <property type="molecule type" value="Transcribed_RNA"/>
</dbReference>
<sequence length="89" mass="10156">MDSCLFLKKIYKTISLYYSYFYFVPLQTLQHYFVFVLRDCKIISLGITPGVLSSLLIPGKRVCSVPVFTKDMHSGTVPFLIEVCDHGNV</sequence>
<dbReference type="AlphaFoldDB" id="A0A0E9WZQ0"/>
<proteinExistence type="predicted"/>
<name>A0A0E9WZQ0_ANGAN</name>
<accession>A0A0E9WZQ0</accession>
<evidence type="ECO:0000313" key="1">
    <source>
        <dbReference type="EMBL" id="JAH94908.1"/>
    </source>
</evidence>
<reference evidence="1" key="2">
    <citation type="journal article" date="2015" name="Fish Shellfish Immunol.">
        <title>Early steps in the European eel (Anguilla anguilla)-Vibrio vulnificus interaction in the gills: Role of the RtxA13 toxin.</title>
        <authorList>
            <person name="Callol A."/>
            <person name="Pajuelo D."/>
            <person name="Ebbesson L."/>
            <person name="Teles M."/>
            <person name="MacKenzie S."/>
            <person name="Amaro C."/>
        </authorList>
    </citation>
    <scope>NUCLEOTIDE SEQUENCE</scope>
</reference>
<organism evidence="1">
    <name type="scientific">Anguilla anguilla</name>
    <name type="common">European freshwater eel</name>
    <name type="synonym">Muraena anguilla</name>
    <dbReference type="NCBI Taxonomy" id="7936"/>
    <lineage>
        <taxon>Eukaryota</taxon>
        <taxon>Metazoa</taxon>
        <taxon>Chordata</taxon>
        <taxon>Craniata</taxon>
        <taxon>Vertebrata</taxon>
        <taxon>Euteleostomi</taxon>
        <taxon>Actinopterygii</taxon>
        <taxon>Neopterygii</taxon>
        <taxon>Teleostei</taxon>
        <taxon>Anguilliformes</taxon>
        <taxon>Anguillidae</taxon>
        <taxon>Anguilla</taxon>
    </lineage>
</organism>